<evidence type="ECO:0000256" key="1">
    <source>
        <dbReference type="SAM" id="Coils"/>
    </source>
</evidence>
<sequence length="596" mass="65149">MKEALSASDKRDLLQSALGEAYPYDRIAYPHSPTPWIRDVFDDSVVYDLGGSLFQVSYTMTDESKVELDTDTKKVFAKTSYEAIESLREKYAGLIQEVGERGVQSDEIRGTSETCTTLLDADKPTETETVRAHEAVAEAMAWVKAQEATKTEDGVVYPAAAFAYTPDLDKPSGWKLRLWEDLEKKVTKKQLGAAAAAFSPGGFRGNRVQLPSTEVAGAKAKIRAAYRRLGVATDDIPKSVMEVEMRERLSESFTIAIEEVTEEGIADGILPIRIIVPGFNSSKNRHYSEAAVADAGRIFEGSKMYADHQTEAEEEAMPERSIKNWVATLKETKVSESGNAIGVAHIHAGWFQEMVSNLYKAGNLGQLGTSINCLGKGSKQTIDGTDTISVEGLERGNFGSVDFVTEAGAGGQAGLRESAHDSFLDVELVDLATLREARPDLVKTIETEATQQVRQEVKEAMDATKELEDVKSELVERTTERDALQIKLDEGEKAKEKAEAQTAIKDAVDKSDLPEAAKTRVIKQFEDETTADGVKEAIKDQADYIAELNDAGKVKNLGKPPGADGEEAGKAAYKEALRRQHPEWDDARLDKAVAGR</sequence>
<proteinExistence type="predicted"/>
<comment type="caution">
    <text evidence="2">The sequence shown here is derived from an EMBL/GenBank/DDBJ whole genome shotgun (WGS) entry which is preliminary data.</text>
</comment>
<keyword evidence="1" id="KW-0175">Coiled coil</keyword>
<name>A0A0F9J2H1_9ZZZZ</name>
<protein>
    <submittedName>
        <fullName evidence="2">Uncharacterized protein</fullName>
    </submittedName>
</protein>
<organism evidence="2">
    <name type="scientific">marine sediment metagenome</name>
    <dbReference type="NCBI Taxonomy" id="412755"/>
    <lineage>
        <taxon>unclassified sequences</taxon>
        <taxon>metagenomes</taxon>
        <taxon>ecological metagenomes</taxon>
    </lineage>
</organism>
<dbReference type="AlphaFoldDB" id="A0A0F9J2H1"/>
<gene>
    <name evidence="2" type="ORF">LCGC14_1807110</name>
</gene>
<dbReference type="EMBL" id="LAZR01017498">
    <property type="protein sequence ID" value="KKM00171.1"/>
    <property type="molecule type" value="Genomic_DNA"/>
</dbReference>
<evidence type="ECO:0000313" key="2">
    <source>
        <dbReference type="EMBL" id="KKM00171.1"/>
    </source>
</evidence>
<reference evidence="2" key="1">
    <citation type="journal article" date="2015" name="Nature">
        <title>Complex archaea that bridge the gap between prokaryotes and eukaryotes.</title>
        <authorList>
            <person name="Spang A."/>
            <person name="Saw J.H."/>
            <person name="Jorgensen S.L."/>
            <person name="Zaremba-Niedzwiedzka K."/>
            <person name="Martijn J."/>
            <person name="Lind A.E."/>
            <person name="van Eijk R."/>
            <person name="Schleper C."/>
            <person name="Guy L."/>
            <person name="Ettema T.J."/>
        </authorList>
    </citation>
    <scope>NUCLEOTIDE SEQUENCE</scope>
</reference>
<accession>A0A0F9J2H1</accession>
<feature type="coiled-coil region" evidence="1">
    <location>
        <begin position="450"/>
        <end position="501"/>
    </location>
</feature>